<name>A0ABD1MPL3_9FABA</name>
<feature type="coiled-coil region" evidence="1">
    <location>
        <begin position="440"/>
        <end position="499"/>
    </location>
</feature>
<evidence type="ECO:0000313" key="5">
    <source>
        <dbReference type="Proteomes" id="UP001603857"/>
    </source>
</evidence>
<dbReference type="InterPro" id="IPR007321">
    <property type="entry name" value="Transposase_28"/>
</dbReference>
<feature type="compositionally biased region" description="Acidic residues" evidence="2">
    <location>
        <begin position="561"/>
        <end position="571"/>
    </location>
</feature>
<feature type="domain" description="Transposase (putative) gypsy type" evidence="3">
    <location>
        <begin position="86"/>
        <end position="141"/>
    </location>
</feature>
<sequence>MSGYEWVHGKVGANYSRFRDHDSILNLLNYTKFLEGFKAEERYPIQLHVCRSDDYPNPDFVFLDTTRFPVPSFYVYDCWFRDLEVKLPFDDFIMSVLRTLNAAPTQLHPNSWATMQAFKVLCLGLGIMPTAPLFLHFYSYKPGYDAEEGYSSRQGENEVKARWISLFRIPKRDLLESFTSSYKNFKSGFFRVSIPEEGRKYFYDDTGVPLFPLSWMRKPRRCDGFHVEDLTLAEREGLKVLRQAPRPIPSKMLIMLPKSPQIAVDLIGIMSKVGGDDFDVKSLLKERARSKAIQAANAGPDAAALPRPSLQDRLPPLSDKKKKEKGTKKTVTIPMKGAEGGETGEPSAQPEKKLKQTTIPEHAPSSGRRNTECLLGVPLLSPRVNAQELVAMDFTSADGKKAIAELSLGDKLKAIGEMHLKGLALAQSLVKEPARELVTLRGQVNEAEKLTEEILAKNNELINDKKEALAENATLKCQLEEVTAEAKRIAAEREKVVSELGKMNKEFQDYRIRARNAAGDQHEIGFKHVIRQAVRFCDLKGHEFDIGMDFYQGVYMSYDDMPEGADPDDEVTPLMAEGAEGDEKTETQAEGTLAEEEMGDDDREVEVTGPKDAAAAKET</sequence>
<dbReference type="PANTHER" id="PTHR31099:SF28">
    <property type="entry name" value="F5J5.12"/>
    <property type="match status" value="1"/>
</dbReference>
<reference evidence="4 5" key="1">
    <citation type="submission" date="2024-08" db="EMBL/GenBank/DDBJ databases">
        <title>Insights into the chromosomal genome structure of Flemingia macrophylla.</title>
        <authorList>
            <person name="Ding Y."/>
            <person name="Zhao Y."/>
            <person name="Bi W."/>
            <person name="Wu M."/>
            <person name="Zhao G."/>
            <person name="Gong Y."/>
            <person name="Li W."/>
            <person name="Zhang P."/>
        </authorList>
    </citation>
    <scope>NUCLEOTIDE SEQUENCE [LARGE SCALE GENOMIC DNA]</scope>
    <source>
        <strain evidence="4">DYQJB</strain>
        <tissue evidence="4">Leaf</tissue>
    </source>
</reference>
<proteinExistence type="predicted"/>
<keyword evidence="1" id="KW-0175">Coiled coil</keyword>
<dbReference type="PANTHER" id="PTHR31099">
    <property type="entry name" value="OS06G0165300 PROTEIN"/>
    <property type="match status" value="1"/>
</dbReference>
<protein>
    <recommendedName>
        <fullName evidence="3">Transposase (putative) gypsy type domain-containing protein</fullName>
    </recommendedName>
</protein>
<dbReference type="AlphaFoldDB" id="A0ABD1MPL3"/>
<dbReference type="Pfam" id="PF04195">
    <property type="entry name" value="Transposase_28"/>
    <property type="match status" value="1"/>
</dbReference>
<evidence type="ECO:0000313" key="4">
    <source>
        <dbReference type="EMBL" id="KAL2337755.1"/>
    </source>
</evidence>
<comment type="caution">
    <text evidence="4">The sequence shown here is derived from an EMBL/GenBank/DDBJ whole genome shotgun (WGS) entry which is preliminary data.</text>
</comment>
<organism evidence="4 5">
    <name type="scientific">Flemingia macrophylla</name>
    <dbReference type="NCBI Taxonomy" id="520843"/>
    <lineage>
        <taxon>Eukaryota</taxon>
        <taxon>Viridiplantae</taxon>
        <taxon>Streptophyta</taxon>
        <taxon>Embryophyta</taxon>
        <taxon>Tracheophyta</taxon>
        <taxon>Spermatophyta</taxon>
        <taxon>Magnoliopsida</taxon>
        <taxon>eudicotyledons</taxon>
        <taxon>Gunneridae</taxon>
        <taxon>Pentapetalae</taxon>
        <taxon>rosids</taxon>
        <taxon>fabids</taxon>
        <taxon>Fabales</taxon>
        <taxon>Fabaceae</taxon>
        <taxon>Papilionoideae</taxon>
        <taxon>50 kb inversion clade</taxon>
        <taxon>NPAAA clade</taxon>
        <taxon>indigoferoid/millettioid clade</taxon>
        <taxon>Phaseoleae</taxon>
        <taxon>Flemingia</taxon>
    </lineage>
</organism>
<dbReference type="EMBL" id="JBGMDY010000004">
    <property type="protein sequence ID" value="KAL2337755.1"/>
    <property type="molecule type" value="Genomic_DNA"/>
</dbReference>
<dbReference type="Proteomes" id="UP001603857">
    <property type="component" value="Unassembled WGS sequence"/>
</dbReference>
<accession>A0ABD1MPL3</accession>
<evidence type="ECO:0000256" key="2">
    <source>
        <dbReference type="SAM" id="MobiDB-lite"/>
    </source>
</evidence>
<feature type="compositionally biased region" description="Low complexity" evidence="2">
    <location>
        <begin position="294"/>
        <end position="304"/>
    </location>
</feature>
<keyword evidence="5" id="KW-1185">Reference proteome</keyword>
<feature type="region of interest" description="Disordered" evidence="2">
    <location>
        <begin position="561"/>
        <end position="619"/>
    </location>
</feature>
<feature type="compositionally biased region" description="Acidic residues" evidence="2">
    <location>
        <begin position="593"/>
        <end position="604"/>
    </location>
</feature>
<evidence type="ECO:0000259" key="3">
    <source>
        <dbReference type="Pfam" id="PF04195"/>
    </source>
</evidence>
<evidence type="ECO:0000256" key="1">
    <source>
        <dbReference type="SAM" id="Coils"/>
    </source>
</evidence>
<gene>
    <name evidence="4" type="ORF">Fmac_012201</name>
</gene>
<feature type="region of interest" description="Disordered" evidence="2">
    <location>
        <begin position="294"/>
        <end position="370"/>
    </location>
</feature>